<name>A0A3M6UNR0_POCDA</name>
<evidence type="ECO:0000313" key="1">
    <source>
        <dbReference type="EMBL" id="RMX55164.1"/>
    </source>
</evidence>
<gene>
    <name evidence="1" type="ORF">pdam_00018947</name>
</gene>
<dbReference type="EMBL" id="RCHS01001116">
    <property type="protein sequence ID" value="RMX55164.1"/>
    <property type="molecule type" value="Genomic_DNA"/>
</dbReference>
<evidence type="ECO:0000313" key="2">
    <source>
        <dbReference type="Proteomes" id="UP000275408"/>
    </source>
</evidence>
<proteinExistence type="predicted"/>
<dbReference type="AlphaFoldDB" id="A0A3M6UNR0"/>
<reference evidence="1 2" key="1">
    <citation type="journal article" date="2018" name="Sci. Rep.">
        <title>Comparative analysis of the Pocillopora damicornis genome highlights role of immune system in coral evolution.</title>
        <authorList>
            <person name="Cunning R."/>
            <person name="Bay R.A."/>
            <person name="Gillette P."/>
            <person name="Baker A.C."/>
            <person name="Traylor-Knowles N."/>
        </authorList>
    </citation>
    <scope>NUCLEOTIDE SEQUENCE [LARGE SCALE GENOMIC DNA]</scope>
    <source>
        <strain evidence="1">RSMAS</strain>
        <tissue evidence="1">Whole animal</tissue>
    </source>
</reference>
<keyword evidence="2" id="KW-1185">Reference proteome</keyword>
<organism evidence="1 2">
    <name type="scientific">Pocillopora damicornis</name>
    <name type="common">Cauliflower coral</name>
    <name type="synonym">Millepora damicornis</name>
    <dbReference type="NCBI Taxonomy" id="46731"/>
    <lineage>
        <taxon>Eukaryota</taxon>
        <taxon>Metazoa</taxon>
        <taxon>Cnidaria</taxon>
        <taxon>Anthozoa</taxon>
        <taxon>Hexacorallia</taxon>
        <taxon>Scleractinia</taxon>
        <taxon>Astrocoeniina</taxon>
        <taxon>Pocilloporidae</taxon>
        <taxon>Pocillopora</taxon>
    </lineage>
</organism>
<dbReference type="Proteomes" id="UP000275408">
    <property type="component" value="Unassembled WGS sequence"/>
</dbReference>
<comment type="caution">
    <text evidence="1">The sequence shown here is derived from an EMBL/GenBank/DDBJ whole genome shotgun (WGS) entry which is preliminary data.</text>
</comment>
<protein>
    <submittedName>
        <fullName evidence="1">Uncharacterized protein</fullName>
    </submittedName>
</protein>
<sequence length="104" mass="12484">MIFKYNNTEFKTYSAKSKEFLFTADYQQSLTSEKWSNLLSENLSLFLQDVIVGILNKKDILNYLIILSKLYILHKVEAKRETERLITSRNKKLQDFRKRWELLS</sequence>
<accession>A0A3M6UNR0</accession>